<organism evidence="2 3">
    <name type="scientific">Carpinus fangiana</name>
    <dbReference type="NCBI Taxonomy" id="176857"/>
    <lineage>
        <taxon>Eukaryota</taxon>
        <taxon>Viridiplantae</taxon>
        <taxon>Streptophyta</taxon>
        <taxon>Embryophyta</taxon>
        <taxon>Tracheophyta</taxon>
        <taxon>Spermatophyta</taxon>
        <taxon>Magnoliopsida</taxon>
        <taxon>eudicotyledons</taxon>
        <taxon>Gunneridae</taxon>
        <taxon>Pentapetalae</taxon>
        <taxon>rosids</taxon>
        <taxon>fabids</taxon>
        <taxon>Fagales</taxon>
        <taxon>Betulaceae</taxon>
        <taxon>Carpinus</taxon>
    </lineage>
</organism>
<dbReference type="Pfam" id="PF00646">
    <property type="entry name" value="F-box"/>
    <property type="match status" value="1"/>
</dbReference>
<dbReference type="PANTHER" id="PTHR31672">
    <property type="entry name" value="BNACNNG10540D PROTEIN"/>
    <property type="match status" value="1"/>
</dbReference>
<accession>A0A5N6QSZ9</accession>
<name>A0A5N6QSZ9_9ROSI</name>
<dbReference type="SUPFAM" id="SSF81383">
    <property type="entry name" value="F-box domain"/>
    <property type="match status" value="1"/>
</dbReference>
<dbReference type="EMBL" id="CM017322">
    <property type="protein sequence ID" value="KAE8010281.1"/>
    <property type="molecule type" value="Genomic_DNA"/>
</dbReference>
<reference evidence="2 3" key="1">
    <citation type="submission" date="2019-06" db="EMBL/GenBank/DDBJ databases">
        <title>A chromosomal-level reference genome of Carpinus fangiana (Coryloideae, Betulaceae).</title>
        <authorList>
            <person name="Yang X."/>
            <person name="Wang Z."/>
            <person name="Zhang L."/>
            <person name="Hao G."/>
            <person name="Liu J."/>
            <person name="Yang Y."/>
        </authorList>
    </citation>
    <scope>NUCLEOTIDE SEQUENCE [LARGE SCALE GENOMIC DNA]</scope>
    <source>
        <strain evidence="2">Cfa_2016G</strain>
        <tissue evidence="2">Leaf</tissue>
    </source>
</reference>
<dbReference type="Gene3D" id="1.20.1280.50">
    <property type="match status" value="1"/>
</dbReference>
<keyword evidence="3" id="KW-1185">Reference proteome</keyword>
<feature type="domain" description="F-box" evidence="1">
    <location>
        <begin position="1"/>
        <end position="43"/>
    </location>
</feature>
<dbReference type="OrthoDB" id="1867629at2759"/>
<proteinExistence type="predicted"/>
<evidence type="ECO:0000313" key="3">
    <source>
        <dbReference type="Proteomes" id="UP000327013"/>
    </source>
</evidence>
<dbReference type="AlphaFoldDB" id="A0A5N6QSZ9"/>
<dbReference type="SMART" id="SM00256">
    <property type="entry name" value="FBOX"/>
    <property type="match status" value="1"/>
</dbReference>
<gene>
    <name evidence="2" type="ORF">FH972_006665</name>
</gene>
<sequence length="390" mass="44023">MAIPEDVLVQILQWLPVVSLLRFKCVSKSWYALITHQNFTEKHLLHNLSTPNNNSARYLAHRRDKTTGDYVVSSLSYEPLQVLPPTQQPLPPPYSGIDKKVEVFVVGSCNGVVCLYDNYDLNIVLWNPATKETKVVPKSTLPRFPAFFQASTNGIGFGFDARTNDYKIIKLLSLTDPDPKLSYFEIDFIDQNEVYSLSTNSWRKVDNPPCIIFDGFKGMKAYAKGIASWWGLCGWESILSFDMSNEAFLATPLPNERIIGSKSENWREFFVLNEKVALAVGVLNEDQLEIGFDVWLLNEYGVKESWAKLFTCGPFPGIRKPLAFWKNEIALFLESSDGRLVVYDSSTKQMSGLQIDGEPLSLQVITYVETLVSVKGGNGFENQDTLAWMP</sequence>
<dbReference type="Proteomes" id="UP000327013">
    <property type="component" value="Chromosome 2"/>
</dbReference>
<evidence type="ECO:0000259" key="1">
    <source>
        <dbReference type="PROSITE" id="PS50181"/>
    </source>
</evidence>
<dbReference type="NCBIfam" id="TIGR01640">
    <property type="entry name" value="F_box_assoc_1"/>
    <property type="match status" value="1"/>
</dbReference>
<dbReference type="InterPro" id="IPR050796">
    <property type="entry name" value="SCF_F-box_component"/>
</dbReference>
<dbReference type="PROSITE" id="PS50181">
    <property type="entry name" value="FBOX"/>
    <property type="match status" value="1"/>
</dbReference>
<dbReference type="InterPro" id="IPR001810">
    <property type="entry name" value="F-box_dom"/>
</dbReference>
<dbReference type="InterPro" id="IPR006527">
    <property type="entry name" value="F-box-assoc_dom_typ1"/>
</dbReference>
<dbReference type="InterPro" id="IPR036047">
    <property type="entry name" value="F-box-like_dom_sf"/>
</dbReference>
<dbReference type="PANTHER" id="PTHR31672:SF13">
    <property type="entry name" value="F-BOX PROTEIN CPR30-LIKE"/>
    <property type="match status" value="1"/>
</dbReference>
<dbReference type="CDD" id="cd22157">
    <property type="entry name" value="F-box_AtFBW1-like"/>
    <property type="match status" value="1"/>
</dbReference>
<dbReference type="Pfam" id="PF07734">
    <property type="entry name" value="FBA_1"/>
    <property type="match status" value="1"/>
</dbReference>
<protein>
    <recommendedName>
        <fullName evidence="1">F-box domain-containing protein</fullName>
    </recommendedName>
</protein>
<dbReference type="InterPro" id="IPR017451">
    <property type="entry name" value="F-box-assoc_interact_dom"/>
</dbReference>
<evidence type="ECO:0000313" key="2">
    <source>
        <dbReference type="EMBL" id="KAE8010281.1"/>
    </source>
</evidence>